<gene>
    <name evidence="3" type="ORF">EHYA_06418</name>
</gene>
<feature type="region of interest" description="Disordered" evidence="1">
    <location>
        <begin position="1"/>
        <end position="20"/>
    </location>
</feature>
<evidence type="ECO:0000313" key="4">
    <source>
        <dbReference type="Proteomes" id="UP000286931"/>
    </source>
</evidence>
<evidence type="ECO:0000256" key="2">
    <source>
        <dbReference type="SAM" id="Phobius"/>
    </source>
</evidence>
<feature type="region of interest" description="Disordered" evidence="1">
    <location>
        <begin position="91"/>
        <end position="112"/>
    </location>
</feature>
<organism evidence="3 4">
    <name type="scientific">Embleya hyalina</name>
    <dbReference type="NCBI Taxonomy" id="516124"/>
    <lineage>
        <taxon>Bacteria</taxon>
        <taxon>Bacillati</taxon>
        <taxon>Actinomycetota</taxon>
        <taxon>Actinomycetes</taxon>
        <taxon>Kitasatosporales</taxon>
        <taxon>Streptomycetaceae</taxon>
        <taxon>Embleya</taxon>
    </lineage>
</organism>
<keyword evidence="2" id="KW-0812">Transmembrane</keyword>
<keyword evidence="2" id="KW-0472">Membrane</keyword>
<keyword evidence="4" id="KW-1185">Reference proteome</keyword>
<feature type="transmembrane region" description="Helical" evidence="2">
    <location>
        <begin position="64"/>
        <end position="88"/>
    </location>
</feature>
<evidence type="ECO:0000256" key="1">
    <source>
        <dbReference type="SAM" id="MobiDB-lite"/>
    </source>
</evidence>
<reference evidence="3 4" key="1">
    <citation type="submission" date="2018-12" db="EMBL/GenBank/DDBJ databases">
        <title>Draft genome sequence of Embleya hyalina NBRC 13850T.</title>
        <authorList>
            <person name="Komaki H."/>
            <person name="Hosoyama A."/>
            <person name="Kimura A."/>
            <person name="Ichikawa N."/>
            <person name="Tamura T."/>
        </authorList>
    </citation>
    <scope>NUCLEOTIDE SEQUENCE [LARGE SCALE GENOMIC DNA]</scope>
    <source>
        <strain evidence="3 4">NBRC 13850</strain>
    </source>
</reference>
<dbReference type="EMBL" id="BIFH01000029">
    <property type="protein sequence ID" value="GCD98707.1"/>
    <property type="molecule type" value="Genomic_DNA"/>
</dbReference>
<dbReference type="AlphaFoldDB" id="A0A401YVS0"/>
<evidence type="ECO:0000313" key="3">
    <source>
        <dbReference type="EMBL" id="GCD98707.1"/>
    </source>
</evidence>
<name>A0A401YVS0_9ACTN</name>
<sequence>MWSRGGAFRVRPESRTPPGARRTVLRMGEVRVRRARSAFVGVAEAARLVISSRFRKAPLMNRHLRGGVGVVAALLSACSLAAGAPVAADVRPPLPRPKASTNAELPPWPVPADSARRGADAGLALDTMEGAKQHFHVHLDIFVGPERVEVAPNLGIDHTSGLLADLHTHDNSGVLHVESHDANARFVLGQLFAMWNVRFDDTHLGALTPDATHTYRTYLNGESVTGDPARIELRPHDQISVMFQDDRVRIKPPASYDFPMGL</sequence>
<comment type="caution">
    <text evidence="3">The sequence shown here is derived from an EMBL/GenBank/DDBJ whole genome shotgun (WGS) entry which is preliminary data.</text>
</comment>
<keyword evidence="2" id="KW-1133">Transmembrane helix</keyword>
<protein>
    <submittedName>
        <fullName evidence="3">Uncharacterized protein</fullName>
    </submittedName>
</protein>
<dbReference type="Proteomes" id="UP000286931">
    <property type="component" value="Unassembled WGS sequence"/>
</dbReference>
<accession>A0A401YVS0</accession>
<proteinExistence type="predicted"/>